<sequence>MTIAISFLLSIMANVTCHYICKWLDEKHSDN</sequence>
<evidence type="ECO:0000313" key="2">
    <source>
        <dbReference type="Proteomes" id="UP000198995"/>
    </source>
</evidence>
<dbReference type="AlphaFoldDB" id="A0A1G6XA18"/>
<evidence type="ECO:0000313" key="1">
    <source>
        <dbReference type="EMBL" id="SDD74948.1"/>
    </source>
</evidence>
<reference evidence="1 2" key="1">
    <citation type="submission" date="2016-10" db="EMBL/GenBank/DDBJ databases">
        <authorList>
            <person name="de Groot N.N."/>
        </authorList>
    </citation>
    <scope>NUCLEOTIDE SEQUENCE [LARGE SCALE GENOMIC DNA]</scope>
    <source>
        <strain evidence="1 2">DSM 20475</strain>
    </source>
</reference>
<proteinExistence type="predicted"/>
<dbReference type="EMBL" id="FNAF01000006">
    <property type="protein sequence ID" value="SDD74948.1"/>
    <property type="molecule type" value="Genomic_DNA"/>
</dbReference>
<accession>A0A1G6XA18</accession>
<gene>
    <name evidence="1" type="ORF">SAMN04489866_10693</name>
</gene>
<keyword evidence="2" id="KW-1185">Reference proteome</keyword>
<name>A0A1G6XA18_PEPNI</name>
<organism evidence="1 2">
    <name type="scientific">Peptococcus niger</name>
    <dbReference type="NCBI Taxonomy" id="2741"/>
    <lineage>
        <taxon>Bacteria</taxon>
        <taxon>Bacillati</taxon>
        <taxon>Bacillota</taxon>
        <taxon>Clostridia</taxon>
        <taxon>Eubacteriales</taxon>
        <taxon>Peptococcaceae</taxon>
        <taxon>Peptococcus</taxon>
    </lineage>
</organism>
<protein>
    <submittedName>
        <fullName evidence="1">Uncharacterized protein</fullName>
    </submittedName>
</protein>
<dbReference type="Proteomes" id="UP000198995">
    <property type="component" value="Unassembled WGS sequence"/>
</dbReference>
<dbReference type="STRING" id="2741.SAMN04489866_10693"/>